<dbReference type="Gene3D" id="3.20.20.220">
    <property type="match status" value="1"/>
</dbReference>
<dbReference type="EC" id="1.5.1.20" evidence="11"/>
<evidence type="ECO:0000313" key="11">
    <source>
        <dbReference type="EMBL" id="KAJ2006938.1"/>
    </source>
</evidence>
<dbReference type="Gene3D" id="1.20.1250.20">
    <property type="entry name" value="MFS general substrate transporter like domains"/>
    <property type="match status" value="1"/>
</dbReference>
<keyword evidence="5" id="KW-0274">FAD</keyword>
<dbReference type="CDD" id="cd00537">
    <property type="entry name" value="MTHFR"/>
    <property type="match status" value="1"/>
</dbReference>
<feature type="transmembrane region" description="Helical" evidence="9">
    <location>
        <begin position="21"/>
        <end position="42"/>
    </location>
</feature>
<keyword evidence="9" id="KW-0812">Transmembrane</keyword>
<feature type="transmembrane region" description="Helical" evidence="9">
    <location>
        <begin position="217"/>
        <end position="237"/>
    </location>
</feature>
<organism evidence="11 12">
    <name type="scientific">Coemansia thaxteri</name>
    <dbReference type="NCBI Taxonomy" id="2663907"/>
    <lineage>
        <taxon>Eukaryota</taxon>
        <taxon>Fungi</taxon>
        <taxon>Fungi incertae sedis</taxon>
        <taxon>Zoopagomycota</taxon>
        <taxon>Kickxellomycotina</taxon>
        <taxon>Kickxellomycetes</taxon>
        <taxon>Kickxellales</taxon>
        <taxon>Kickxellaceae</taxon>
        <taxon>Coemansia</taxon>
    </lineage>
</organism>
<keyword evidence="9" id="KW-0472">Membrane</keyword>
<feature type="transmembrane region" description="Helical" evidence="9">
    <location>
        <begin position="97"/>
        <end position="116"/>
    </location>
</feature>
<evidence type="ECO:0000256" key="4">
    <source>
        <dbReference type="ARBA" id="ARBA00022630"/>
    </source>
</evidence>
<feature type="transmembrane region" description="Helical" evidence="9">
    <location>
        <begin position="62"/>
        <end position="85"/>
    </location>
</feature>
<dbReference type="SUPFAM" id="SSF103473">
    <property type="entry name" value="MFS general substrate transporter"/>
    <property type="match status" value="1"/>
</dbReference>
<dbReference type="InterPro" id="IPR029041">
    <property type="entry name" value="FAD-linked_oxidoreductase-like"/>
</dbReference>
<evidence type="ECO:0000256" key="6">
    <source>
        <dbReference type="ARBA" id="ARBA00022857"/>
    </source>
</evidence>
<dbReference type="InterPro" id="IPR004621">
    <property type="entry name" value="Fadh2_euk"/>
</dbReference>
<feature type="transmembrane region" description="Helical" evidence="9">
    <location>
        <begin position="356"/>
        <end position="386"/>
    </location>
</feature>
<dbReference type="InterPro" id="IPR036259">
    <property type="entry name" value="MFS_trans_sf"/>
</dbReference>
<name>A0A9W8EJL2_9FUNG</name>
<reference evidence="11" key="1">
    <citation type="submission" date="2022-07" db="EMBL/GenBank/DDBJ databases">
        <title>Phylogenomic reconstructions and comparative analyses of Kickxellomycotina fungi.</title>
        <authorList>
            <person name="Reynolds N.K."/>
            <person name="Stajich J.E."/>
            <person name="Barry K."/>
            <person name="Grigoriev I.V."/>
            <person name="Crous P."/>
            <person name="Smith M.E."/>
        </authorList>
    </citation>
    <scope>NUCLEOTIDE SEQUENCE</scope>
    <source>
        <strain evidence="11">IMI 214461</strain>
    </source>
</reference>
<evidence type="ECO:0000313" key="12">
    <source>
        <dbReference type="Proteomes" id="UP001150907"/>
    </source>
</evidence>
<feature type="transmembrane region" description="Helical" evidence="9">
    <location>
        <begin position="282"/>
        <end position="304"/>
    </location>
</feature>
<evidence type="ECO:0000259" key="10">
    <source>
        <dbReference type="Pfam" id="PF21895"/>
    </source>
</evidence>
<dbReference type="GO" id="GO:0035999">
    <property type="term" value="P:tetrahydrofolate interconversion"/>
    <property type="evidence" value="ECO:0007669"/>
    <property type="project" value="TreeGrafter"/>
</dbReference>
<comment type="pathway">
    <text evidence="2 8">One-carbon metabolism; tetrahydrofolate interconversion.</text>
</comment>
<dbReference type="PANTHER" id="PTHR45754">
    <property type="entry name" value="METHYLENETETRAHYDROFOLATE REDUCTASE"/>
    <property type="match status" value="1"/>
</dbReference>
<keyword evidence="12" id="KW-1185">Reference proteome</keyword>
<dbReference type="GO" id="GO:0005829">
    <property type="term" value="C:cytosol"/>
    <property type="evidence" value="ECO:0007669"/>
    <property type="project" value="TreeGrafter"/>
</dbReference>
<dbReference type="GO" id="GO:0071949">
    <property type="term" value="F:FAD binding"/>
    <property type="evidence" value="ECO:0007669"/>
    <property type="project" value="TreeGrafter"/>
</dbReference>
<dbReference type="PANTHER" id="PTHR45754:SF1">
    <property type="entry name" value="METHYLENETETRAHYDROFOLATE REDUCTASE 1"/>
    <property type="match status" value="1"/>
</dbReference>
<dbReference type="InterPro" id="IPR003171">
    <property type="entry name" value="Mehydrof_redctse-like"/>
</dbReference>
<dbReference type="Pfam" id="PF02219">
    <property type="entry name" value="MTHFR"/>
    <property type="match status" value="1"/>
</dbReference>
<evidence type="ECO:0000256" key="9">
    <source>
        <dbReference type="SAM" id="Phobius"/>
    </source>
</evidence>
<dbReference type="GO" id="GO:0004489">
    <property type="term" value="F:methylenetetrahydrofolate reductase [NAD(P)H] activity"/>
    <property type="evidence" value="ECO:0007669"/>
    <property type="project" value="UniProtKB-EC"/>
</dbReference>
<keyword evidence="7 11" id="KW-0560">Oxidoreductase</keyword>
<evidence type="ECO:0000256" key="5">
    <source>
        <dbReference type="ARBA" id="ARBA00022827"/>
    </source>
</evidence>
<protein>
    <submittedName>
        <fullName evidence="11">Methylenetetrahydrofolate reductase 1</fullName>
        <ecNumber evidence="11">1.5.1.20</ecNumber>
    </submittedName>
</protein>
<evidence type="ECO:0000256" key="2">
    <source>
        <dbReference type="ARBA" id="ARBA00004777"/>
    </source>
</evidence>
<evidence type="ECO:0000256" key="7">
    <source>
        <dbReference type="ARBA" id="ARBA00023002"/>
    </source>
</evidence>
<accession>A0A9W8EJL2</accession>
<keyword evidence="6" id="KW-0521">NADP</keyword>
<keyword evidence="4" id="KW-0285">Flavoprotein</keyword>
<feature type="domain" description="MTHFR SAM-binding regulatory" evidence="10">
    <location>
        <begin position="832"/>
        <end position="1075"/>
    </location>
</feature>
<dbReference type="AlphaFoldDB" id="A0A9W8EJL2"/>
<feature type="transmembrane region" description="Helical" evidence="9">
    <location>
        <begin position="324"/>
        <end position="344"/>
    </location>
</feature>
<proteinExistence type="inferred from homology"/>
<dbReference type="OrthoDB" id="16284at2759"/>
<gene>
    <name evidence="11" type="primary">MET12</name>
    <name evidence="11" type="ORF">H4R26_001079</name>
</gene>
<dbReference type="InterPro" id="IPR053806">
    <property type="entry name" value="MTHFR_C"/>
</dbReference>
<comment type="similarity">
    <text evidence="3">Belongs to the methylenetetrahydrofolate reductase family.</text>
</comment>
<dbReference type="Proteomes" id="UP001150907">
    <property type="component" value="Unassembled WGS sequence"/>
</dbReference>
<evidence type="ECO:0000256" key="3">
    <source>
        <dbReference type="ARBA" id="ARBA00006743"/>
    </source>
</evidence>
<comment type="cofactor">
    <cofactor evidence="1">
        <name>FAD</name>
        <dbReference type="ChEBI" id="CHEBI:57692"/>
    </cofactor>
</comment>
<dbReference type="EMBL" id="JANBQF010000042">
    <property type="protein sequence ID" value="KAJ2006938.1"/>
    <property type="molecule type" value="Genomic_DNA"/>
</dbReference>
<dbReference type="SUPFAM" id="SSF51730">
    <property type="entry name" value="FAD-linked oxidoreductase"/>
    <property type="match status" value="1"/>
</dbReference>
<dbReference type="NCBIfam" id="TIGR00677">
    <property type="entry name" value="fadh2_euk"/>
    <property type="match status" value="1"/>
</dbReference>
<feature type="transmembrane region" description="Helical" evidence="9">
    <location>
        <begin position="136"/>
        <end position="155"/>
    </location>
</feature>
<keyword evidence="9" id="KW-1133">Transmembrane helix</keyword>
<dbReference type="GO" id="GO:0009086">
    <property type="term" value="P:methionine biosynthetic process"/>
    <property type="evidence" value="ECO:0007669"/>
    <property type="project" value="TreeGrafter"/>
</dbReference>
<evidence type="ECO:0000256" key="8">
    <source>
        <dbReference type="RuleBase" id="RU004254"/>
    </source>
</evidence>
<evidence type="ECO:0000256" key="1">
    <source>
        <dbReference type="ARBA" id="ARBA00001974"/>
    </source>
</evidence>
<sequence>MLTERTALVRPEEESSDDGRQLLTAWQLTSMTVLLAGIQFVWTVELGYGTPYLLSLGLSKPLMTLVWMAGPLSGLLIQPIVGRISDRCHSKLGRRRPFIIGGAAFVVASVVGIAYARELAGLIARSVLPPGNAEEHQAFAGRVAIVLAVVGFYVLDFSINTSQACARALALDLAPLRQQDAANAYAGRMLNLGSMAGYMVGFLDLRAVFPWRTDSQMQALCLIAVAVFVATVTWTSVSVREQPLLASEEAGGDEKWATVLAAIWRGVVRLPAPVQRVCNVQFFAWIAWFPFLFFATTWVIEIMARTGDINDPDFVEQATRAGSFALFLYALASLGFSLVLPAVGHGRLGLRGMWRLSLATMAGALLASYFVGSVAGATALIVAMAFPWALALWAPFALVGEFLAIQAEMASGSDGGDRLDSGSVLGIHNMYVVFPQFVINGISSLVFAWFGHSGGGGSPGIPPPPPPEARSVEFLAMSTLTSYVRLVGEGEPIGWVLRIGGASALVATGLTWFLYDRHGAEDTGAPYYSFEFFPPKTEQGLTNLYDRIERMGRAGPGFVAVTWGAGGATAQRTVELCGACQGVFGLDTLMHVTCTNMDRAMVDAALAGAKTAGVRNLLALRGDAPRGDEYWAARDGGFRHAIDLVKYIRASYGDYFCIGVAGYPEGHSESADQDQDLEYLREKVEAGADFVVSQLVYDVDVFVAWRRRCRERGITVPIVAGVLPVQSYQSFCRLVHLTGVGVPDDFRRSLDAVRANDQAVKDLGVRHAVDLIRRLHGAGVWAVHLTTLNLETTVMRVLGELGQGPTKPSTGAAAGTAGPGGAVAGGAVGQLAWDDFPNGRWGDARSPAFGDGSSAYGSAALHVDGAWGTPTSEADITRLFVGYVRGGVKSLPWSEDGPLRAETAGIRAQLARVNALGFWTVASQPAVDGARSDDPAVGWGPKGGYVYQKAFVECWVSARLFPPFLSRLQSSTRVTYYAANRAGDFVSNAVSCDAGENAAVLTWGVFPGRAIVQPTLIDKMNFFAWRADAFRVWADWAAALPPPAARFLDDTAAACWLVTVVDNDYKRPDAIWDMFE</sequence>
<dbReference type="FunFam" id="3.20.20.220:FF:000002">
    <property type="entry name" value="Methylenetetrahydrofolate reductase"/>
    <property type="match status" value="1"/>
</dbReference>
<feature type="transmembrane region" description="Helical" evidence="9">
    <location>
        <begin position="189"/>
        <end position="211"/>
    </location>
</feature>
<comment type="caution">
    <text evidence="11">The sequence shown here is derived from an EMBL/GenBank/DDBJ whole genome shotgun (WGS) entry which is preliminary data.</text>
</comment>
<dbReference type="Pfam" id="PF21895">
    <property type="entry name" value="MTHFR_C"/>
    <property type="match status" value="1"/>
</dbReference>